<reference evidence="5 6" key="1">
    <citation type="submission" date="2016-11" db="EMBL/GenBank/DDBJ databases">
        <authorList>
            <person name="Jaros S."/>
            <person name="Januszkiewicz K."/>
            <person name="Wedrychowicz H."/>
        </authorList>
    </citation>
    <scope>NUCLEOTIDE SEQUENCE [LARGE SCALE GENOMIC DNA]</scope>
    <source>
        <strain evidence="5 6">DSM 14828</strain>
    </source>
</reference>
<gene>
    <name evidence="3" type="primary">aroE</name>
    <name evidence="5" type="ORF">SAMN02746064_00705</name>
</gene>
<comment type="catalytic activity">
    <reaction evidence="3">
        <text>shikimate + NADP(+) = 3-dehydroshikimate + NADPH + H(+)</text>
        <dbReference type="Rhea" id="RHEA:17737"/>
        <dbReference type="ChEBI" id="CHEBI:15378"/>
        <dbReference type="ChEBI" id="CHEBI:16630"/>
        <dbReference type="ChEBI" id="CHEBI:36208"/>
        <dbReference type="ChEBI" id="CHEBI:57783"/>
        <dbReference type="ChEBI" id="CHEBI:58349"/>
        <dbReference type="EC" id="1.1.1.25"/>
    </reaction>
</comment>
<dbReference type="OrthoDB" id="9792692at2"/>
<evidence type="ECO:0000259" key="4">
    <source>
        <dbReference type="Pfam" id="PF08501"/>
    </source>
</evidence>
<evidence type="ECO:0000256" key="1">
    <source>
        <dbReference type="ARBA" id="ARBA00004871"/>
    </source>
</evidence>
<feature type="binding site" evidence="3">
    <location>
        <position position="100"/>
    </location>
    <ligand>
        <name>shikimate</name>
        <dbReference type="ChEBI" id="CHEBI:36208"/>
    </ligand>
</feature>
<dbReference type="InterPro" id="IPR022893">
    <property type="entry name" value="Shikimate_DH_fam"/>
</dbReference>
<dbReference type="GO" id="GO:0019632">
    <property type="term" value="P:shikimate metabolic process"/>
    <property type="evidence" value="ECO:0007669"/>
    <property type="project" value="TreeGrafter"/>
</dbReference>
<evidence type="ECO:0000313" key="5">
    <source>
        <dbReference type="EMBL" id="SHE53899.1"/>
    </source>
</evidence>
<comment type="subunit">
    <text evidence="3">Homodimer.</text>
</comment>
<comment type="caution">
    <text evidence="3">Lacks conserved residue(s) required for the propagation of feature annotation.</text>
</comment>
<dbReference type="STRING" id="1120975.SAMN02746064_00705"/>
<proteinExistence type="inferred from homology"/>
<dbReference type="GO" id="GO:0008652">
    <property type="term" value="P:amino acid biosynthetic process"/>
    <property type="evidence" value="ECO:0007669"/>
    <property type="project" value="UniProtKB-KW"/>
</dbReference>
<dbReference type="Pfam" id="PF08501">
    <property type="entry name" value="Shikimate_dh_N"/>
    <property type="match status" value="1"/>
</dbReference>
<dbReference type="UniPathway" id="UPA00053">
    <property type="reaction ID" value="UER00087"/>
</dbReference>
<dbReference type="PANTHER" id="PTHR21089:SF1">
    <property type="entry name" value="BIFUNCTIONAL 3-DEHYDROQUINATE DEHYDRATASE_SHIKIMATE DEHYDROGENASE, CHLOROPLASTIC"/>
    <property type="match status" value="1"/>
</dbReference>
<sequence length="269" mass="30392">MNKFCLIGEKLSYSFSPYIHKELFKLTGIDGDYGIEEIPRDVFKSSVGEIIKSYKGCNVTIPYKTEVMEFLDEIDSTALEVGAINTIKNVGGKLYGYNTDIHGFGETLEKFHIEIKNKVFAIAGTGGAAKGVYHHIRNHEPKDIIFLSRKKESDWIKGYEILDYNDYKPGSAHVLINTTPVGMSSKDISQSPLGEDKLPGFTHVVDLIYNPKETMLMALAKKQGATAVNGLFMLVSQAIRSEEIWNDIQVDWDVKDKIYEKTWNLMYDE</sequence>
<dbReference type="GO" id="GO:0004764">
    <property type="term" value="F:shikimate 3-dehydrogenase (NADP+) activity"/>
    <property type="evidence" value="ECO:0007669"/>
    <property type="project" value="UniProtKB-UniRule"/>
</dbReference>
<dbReference type="InterPro" id="IPR036291">
    <property type="entry name" value="NAD(P)-bd_dom_sf"/>
</dbReference>
<feature type="binding site" evidence="3">
    <location>
        <begin position="14"/>
        <end position="16"/>
    </location>
    <ligand>
        <name>shikimate</name>
        <dbReference type="ChEBI" id="CHEBI:36208"/>
    </ligand>
</feature>
<feature type="binding site" evidence="3">
    <location>
        <position position="85"/>
    </location>
    <ligand>
        <name>shikimate</name>
        <dbReference type="ChEBI" id="CHEBI:36208"/>
    </ligand>
</feature>
<feature type="active site" description="Proton acceptor" evidence="3">
    <location>
        <position position="64"/>
    </location>
</feature>
<dbReference type="InterPro" id="IPR046346">
    <property type="entry name" value="Aminoacid_DH-like_N_sf"/>
</dbReference>
<accession>A0A1M4UAY6</accession>
<dbReference type="AlphaFoldDB" id="A0A1M4UAY6"/>
<dbReference type="GO" id="GO:0009073">
    <property type="term" value="P:aromatic amino acid family biosynthetic process"/>
    <property type="evidence" value="ECO:0007669"/>
    <property type="project" value="UniProtKB-KW"/>
</dbReference>
<name>A0A1M4UAY6_9FIRM</name>
<keyword evidence="2 3" id="KW-0057">Aromatic amino acid biosynthesis</keyword>
<comment type="pathway">
    <text evidence="1 3">Metabolic intermediate biosynthesis; chorismate biosynthesis; chorismate from D-erythrose 4-phosphate and phosphoenolpyruvate: step 4/7.</text>
</comment>
<dbReference type="HAMAP" id="MF_00222">
    <property type="entry name" value="Shikimate_DH_AroE"/>
    <property type="match status" value="1"/>
</dbReference>
<feature type="binding site" evidence="3">
    <location>
        <position position="237"/>
    </location>
    <ligand>
        <name>shikimate</name>
        <dbReference type="ChEBI" id="CHEBI:36208"/>
    </ligand>
</feature>
<dbReference type="CDD" id="cd01065">
    <property type="entry name" value="NAD_bind_Shikimate_DH"/>
    <property type="match status" value="1"/>
</dbReference>
<dbReference type="EMBL" id="FQTU01000003">
    <property type="protein sequence ID" value="SHE53899.1"/>
    <property type="molecule type" value="Genomic_DNA"/>
</dbReference>
<protein>
    <recommendedName>
        <fullName evidence="3">Shikimate dehydrogenase (NADP(+))</fullName>
        <shortName evidence="3">SDH</shortName>
        <ecNumber evidence="3">1.1.1.25</ecNumber>
    </recommendedName>
</protein>
<comment type="function">
    <text evidence="3">Involved in the biosynthesis of the chorismate, which leads to the biosynthesis of aromatic amino acids. Catalyzes the reversible NADPH linked reduction of 3-dehydroshikimate (DHSA) to yield shikimate (SA).</text>
</comment>
<keyword evidence="3" id="KW-0521">NADP</keyword>
<feature type="binding site" evidence="3">
    <location>
        <position position="209"/>
    </location>
    <ligand>
        <name>shikimate</name>
        <dbReference type="ChEBI" id="CHEBI:36208"/>
    </ligand>
</feature>
<dbReference type="Gene3D" id="3.40.50.720">
    <property type="entry name" value="NAD(P)-binding Rossmann-like Domain"/>
    <property type="match status" value="1"/>
</dbReference>
<feature type="domain" description="Shikimate dehydrogenase substrate binding N-terminal" evidence="4">
    <location>
        <begin position="6"/>
        <end position="87"/>
    </location>
</feature>
<evidence type="ECO:0000256" key="3">
    <source>
        <dbReference type="HAMAP-Rule" id="MF_00222"/>
    </source>
</evidence>
<feature type="binding site" evidence="3">
    <location>
        <position position="230"/>
    </location>
    <ligand>
        <name>NADP(+)</name>
        <dbReference type="ChEBI" id="CHEBI:58349"/>
    </ligand>
</feature>
<dbReference type="GO" id="GO:0005829">
    <property type="term" value="C:cytosol"/>
    <property type="evidence" value="ECO:0007669"/>
    <property type="project" value="TreeGrafter"/>
</dbReference>
<keyword evidence="6" id="KW-1185">Reference proteome</keyword>
<dbReference type="InterPro" id="IPR013708">
    <property type="entry name" value="Shikimate_DH-bd_N"/>
</dbReference>
<dbReference type="Proteomes" id="UP000184251">
    <property type="component" value="Unassembled WGS sequence"/>
</dbReference>
<dbReference type="PANTHER" id="PTHR21089">
    <property type="entry name" value="SHIKIMATE DEHYDROGENASE"/>
    <property type="match status" value="1"/>
</dbReference>
<dbReference type="Gene3D" id="3.40.50.10860">
    <property type="entry name" value="Leucine Dehydrogenase, chain A, domain 1"/>
    <property type="match status" value="1"/>
</dbReference>
<keyword evidence="3" id="KW-0560">Oxidoreductase</keyword>
<evidence type="ECO:0000313" key="6">
    <source>
        <dbReference type="Proteomes" id="UP000184251"/>
    </source>
</evidence>
<dbReference type="SUPFAM" id="SSF51735">
    <property type="entry name" value="NAD(P)-binding Rossmann-fold domains"/>
    <property type="match status" value="1"/>
</dbReference>
<evidence type="ECO:0000256" key="2">
    <source>
        <dbReference type="ARBA" id="ARBA00023141"/>
    </source>
</evidence>
<dbReference type="RefSeq" id="WP_073269700.1">
    <property type="nucleotide sequence ID" value="NZ_FQTU01000003.1"/>
</dbReference>
<organism evidence="5 6">
    <name type="scientific">Alkalibacter saccharofermentans DSM 14828</name>
    <dbReference type="NCBI Taxonomy" id="1120975"/>
    <lineage>
        <taxon>Bacteria</taxon>
        <taxon>Bacillati</taxon>
        <taxon>Bacillota</taxon>
        <taxon>Clostridia</taxon>
        <taxon>Eubacteriales</taxon>
        <taxon>Eubacteriaceae</taxon>
        <taxon>Alkalibacter</taxon>
    </lineage>
</organism>
<dbReference type="GO" id="GO:0050661">
    <property type="term" value="F:NADP binding"/>
    <property type="evidence" value="ECO:0007669"/>
    <property type="project" value="TreeGrafter"/>
</dbReference>
<feature type="binding site" evidence="3">
    <location>
        <position position="207"/>
    </location>
    <ligand>
        <name>NADP(+)</name>
        <dbReference type="ChEBI" id="CHEBI:58349"/>
    </ligand>
</feature>
<dbReference type="SUPFAM" id="SSF53223">
    <property type="entry name" value="Aminoacid dehydrogenase-like, N-terminal domain"/>
    <property type="match status" value="1"/>
</dbReference>
<feature type="binding site" evidence="3">
    <location>
        <position position="60"/>
    </location>
    <ligand>
        <name>shikimate</name>
        <dbReference type="ChEBI" id="CHEBI:36208"/>
    </ligand>
</feature>
<keyword evidence="3" id="KW-0028">Amino-acid biosynthesis</keyword>
<comment type="similarity">
    <text evidence="3">Belongs to the shikimate dehydrogenase family.</text>
</comment>
<dbReference type="GO" id="GO:0009423">
    <property type="term" value="P:chorismate biosynthetic process"/>
    <property type="evidence" value="ECO:0007669"/>
    <property type="project" value="UniProtKB-UniRule"/>
</dbReference>
<dbReference type="EC" id="1.1.1.25" evidence="3"/>